<gene>
    <name evidence="1" type="ORF">ATO67_19310</name>
</gene>
<protein>
    <submittedName>
        <fullName evidence="1">Uncharacterized protein</fullName>
    </submittedName>
</protein>
<accession>A0A135P7T1</accession>
<evidence type="ECO:0000313" key="2">
    <source>
        <dbReference type="Proteomes" id="UP000070498"/>
    </source>
</evidence>
<sequence>MGQQTRTSTTSRHFKALMKIARAKITEAAIETLRDTARSVIECEGTAIILKDGDLCPYVEEDAIGALWKGRSFQALPASLDGPR</sequence>
<keyword evidence="2" id="KW-1185">Reference proteome</keyword>
<dbReference type="OrthoDB" id="9767435at2"/>
<dbReference type="STRING" id="2052828.ATO67_19310"/>
<comment type="caution">
    <text evidence="1">The sequence shown here is derived from an EMBL/GenBank/DDBJ whole genome shotgun (WGS) entry which is preliminary data.</text>
</comment>
<evidence type="ECO:0000313" key="1">
    <source>
        <dbReference type="EMBL" id="KXG87456.1"/>
    </source>
</evidence>
<dbReference type="EMBL" id="LNUW01000005">
    <property type="protein sequence ID" value="KXG87456.1"/>
    <property type="molecule type" value="Genomic_DNA"/>
</dbReference>
<proteinExistence type="predicted"/>
<name>A0A135P7T1_9HYPH</name>
<dbReference type="Proteomes" id="UP000070498">
    <property type="component" value="Unassembled WGS sequence"/>
</dbReference>
<organism evidence="1 2">
    <name type="scientific">Agrobacterium bohemicum</name>
    <dbReference type="NCBI Taxonomy" id="2052828"/>
    <lineage>
        <taxon>Bacteria</taxon>
        <taxon>Pseudomonadati</taxon>
        <taxon>Pseudomonadota</taxon>
        <taxon>Alphaproteobacteria</taxon>
        <taxon>Hyphomicrobiales</taxon>
        <taxon>Rhizobiaceae</taxon>
        <taxon>Rhizobium/Agrobacterium group</taxon>
        <taxon>Agrobacterium</taxon>
    </lineage>
</organism>
<dbReference type="AlphaFoldDB" id="A0A135P7T1"/>
<dbReference type="RefSeq" id="WP_067652987.1">
    <property type="nucleotide sequence ID" value="NZ_KQ961035.1"/>
</dbReference>
<reference evidence="1 2" key="1">
    <citation type="submission" date="2015-11" db="EMBL/GenBank/DDBJ databases">
        <title>Draft genome sequence of Agrobacterium sp. R89-1.</title>
        <authorList>
            <person name="Zahradnik J."/>
            <person name="Kyslikova E."/>
            <person name="Palyzova A."/>
            <person name="Kyslik P."/>
        </authorList>
    </citation>
    <scope>NUCLEOTIDE SEQUENCE [LARGE SCALE GENOMIC DNA]</scope>
    <source>
        <strain evidence="1 2">R89-1</strain>
    </source>
</reference>